<keyword evidence="5" id="KW-1185">Reference proteome</keyword>
<evidence type="ECO:0000256" key="2">
    <source>
        <dbReference type="ARBA" id="ARBA00022729"/>
    </source>
</evidence>
<dbReference type="InterPro" id="IPR005632">
    <property type="entry name" value="Chaperone_Skp"/>
</dbReference>
<dbReference type="PANTHER" id="PTHR35089:SF1">
    <property type="entry name" value="CHAPERONE PROTEIN SKP"/>
    <property type="match status" value="1"/>
</dbReference>
<dbReference type="EMBL" id="JBHTBR010000002">
    <property type="protein sequence ID" value="MFC7290493.1"/>
    <property type="molecule type" value="Genomic_DNA"/>
</dbReference>
<dbReference type="SMART" id="SM00935">
    <property type="entry name" value="OmpH"/>
    <property type="match status" value="1"/>
</dbReference>
<dbReference type="SUPFAM" id="SSF111384">
    <property type="entry name" value="OmpH-like"/>
    <property type="match status" value="1"/>
</dbReference>
<sequence length="192" mass="21051">MSLKKLFVAFSTLFFVSPIAMQAVAQTNVMVIDQAKIMTDSKAGKDIAKKLQNIAEQLNKELKPTADSLQAEQKSLQEKLAPLNKNAIAQDKALVTRIQNFEKRSAELQKTGQIRQAELELTRRDAWSKFFVALEPALQAAIDESNADIVIDRSSTVHTGDGVDKTALIISKLDASTPTIAVTKQSLPKSNN</sequence>
<protein>
    <submittedName>
        <fullName evidence="4">OmpH family outer membrane protein</fullName>
    </submittedName>
</protein>
<keyword evidence="2 3" id="KW-0732">Signal</keyword>
<dbReference type="Gene3D" id="3.30.910.20">
    <property type="entry name" value="Skp domain"/>
    <property type="match status" value="1"/>
</dbReference>
<evidence type="ECO:0000256" key="1">
    <source>
        <dbReference type="ARBA" id="ARBA00009091"/>
    </source>
</evidence>
<evidence type="ECO:0000256" key="3">
    <source>
        <dbReference type="SAM" id="SignalP"/>
    </source>
</evidence>
<comment type="similarity">
    <text evidence="1">Belongs to the Skp family.</text>
</comment>
<dbReference type="InterPro" id="IPR024930">
    <property type="entry name" value="Skp_dom_sf"/>
</dbReference>
<dbReference type="RefSeq" id="WP_382165430.1">
    <property type="nucleotide sequence ID" value="NZ_JBHTBR010000002.1"/>
</dbReference>
<comment type="caution">
    <text evidence="4">The sequence shown here is derived from an EMBL/GenBank/DDBJ whole genome shotgun (WGS) entry which is preliminary data.</text>
</comment>
<name>A0ABW2IHG5_9PROT</name>
<dbReference type="Pfam" id="PF03938">
    <property type="entry name" value="OmpH"/>
    <property type="match status" value="1"/>
</dbReference>
<gene>
    <name evidence="4" type="ORF">ACFQS8_02600</name>
</gene>
<evidence type="ECO:0000313" key="4">
    <source>
        <dbReference type="EMBL" id="MFC7290493.1"/>
    </source>
</evidence>
<feature type="chain" id="PRO_5046557734" evidence="3">
    <location>
        <begin position="26"/>
        <end position="192"/>
    </location>
</feature>
<organism evidence="4 5">
    <name type="scientific">Hirschia litorea</name>
    <dbReference type="NCBI Taxonomy" id="1199156"/>
    <lineage>
        <taxon>Bacteria</taxon>
        <taxon>Pseudomonadati</taxon>
        <taxon>Pseudomonadota</taxon>
        <taxon>Alphaproteobacteria</taxon>
        <taxon>Hyphomonadales</taxon>
        <taxon>Hyphomonadaceae</taxon>
        <taxon>Hirschia</taxon>
    </lineage>
</organism>
<reference evidence="5" key="1">
    <citation type="journal article" date="2019" name="Int. J. Syst. Evol. Microbiol.">
        <title>The Global Catalogue of Microorganisms (GCM) 10K type strain sequencing project: providing services to taxonomists for standard genome sequencing and annotation.</title>
        <authorList>
            <consortium name="The Broad Institute Genomics Platform"/>
            <consortium name="The Broad Institute Genome Sequencing Center for Infectious Disease"/>
            <person name="Wu L."/>
            <person name="Ma J."/>
        </authorList>
    </citation>
    <scope>NUCLEOTIDE SEQUENCE [LARGE SCALE GENOMIC DNA]</scope>
    <source>
        <strain evidence="5">CCUG 51308</strain>
    </source>
</reference>
<accession>A0ABW2IHG5</accession>
<proteinExistence type="inferred from homology"/>
<feature type="signal peptide" evidence="3">
    <location>
        <begin position="1"/>
        <end position="25"/>
    </location>
</feature>
<dbReference type="PANTHER" id="PTHR35089">
    <property type="entry name" value="CHAPERONE PROTEIN SKP"/>
    <property type="match status" value="1"/>
</dbReference>
<evidence type="ECO:0000313" key="5">
    <source>
        <dbReference type="Proteomes" id="UP001596492"/>
    </source>
</evidence>
<dbReference type="Proteomes" id="UP001596492">
    <property type="component" value="Unassembled WGS sequence"/>
</dbReference>